<dbReference type="EMBL" id="VSRR010012078">
    <property type="protein sequence ID" value="MPC54058.1"/>
    <property type="molecule type" value="Genomic_DNA"/>
</dbReference>
<reference evidence="1 2" key="1">
    <citation type="submission" date="2019-05" db="EMBL/GenBank/DDBJ databases">
        <title>Another draft genome of Portunus trituberculatus and its Hox gene families provides insights of decapod evolution.</title>
        <authorList>
            <person name="Jeong J.-H."/>
            <person name="Song I."/>
            <person name="Kim S."/>
            <person name="Choi T."/>
            <person name="Kim D."/>
            <person name="Ryu S."/>
            <person name="Kim W."/>
        </authorList>
    </citation>
    <scope>NUCLEOTIDE SEQUENCE [LARGE SCALE GENOMIC DNA]</scope>
    <source>
        <tissue evidence="1">Muscle</tissue>
    </source>
</reference>
<organism evidence="1 2">
    <name type="scientific">Portunus trituberculatus</name>
    <name type="common">Swimming crab</name>
    <name type="synonym">Neptunus trituberculatus</name>
    <dbReference type="NCBI Taxonomy" id="210409"/>
    <lineage>
        <taxon>Eukaryota</taxon>
        <taxon>Metazoa</taxon>
        <taxon>Ecdysozoa</taxon>
        <taxon>Arthropoda</taxon>
        <taxon>Crustacea</taxon>
        <taxon>Multicrustacea</taxon>
        <taxon>Malacostraca</taxon>
        <taxon>Eumalacostraca</taxon>
        <taxon>Eucarida</taxon>
        <taxon>Decapoda</taxon>
        <taxon>Pleocyemata</taxon>
        <taxon>Brachyura</taxon>
        <taxon>Eubrachyura</taxon>
        <taxon>Portunoidea</taxon>
        <taxon>Portunidae</taxon>
        <taxon>Portuninae</taxon>
        <taxon>Portunus</taxon>
    </lineage>
</organism>
<sequence>MEQEQRPHTRPSSPRQWAGLSRCLLSMLILLGGNTPPIMSSRVRSGPLPRTPRVALSIS</sequence>
<evidence type="ECO:0000313" key="2">
    <source>
        <dbReference type="Proteomes" id="UP000324222"/>
    </source>
</evidence>
<comment type="caution">
    <text evidence="1">The sequence shown here is derived from an EMBL/GenBank/DDBJ whole genome shotgun (WGS) entry which is preliminary data.</text>
</comment>
<dbReference type="AlphaFoldDB" id="A0A5B7GA96"/>
<keyword evidence="2" id="KW-1185">Reference proteome</keyword>
<dbReference type="Proteomes" id="UP000324222">
    <property type="component" value="Unassembled WGS sequence"/>
</dbReference>
<proteinExistence type="predicted"/>
<gene>
    <name evidence="1" type="ORF">E2C01_047965</name>
</gene>
<evidence type="ECO:0000313" key="1">
    <source>
        <dbReference type="EMBL" id="MPC54058.1"/>
    </source>
</evidence>
<name>A0A5B7GA96_PORTR</name>
<protein>
    <submittedName>
        <fullName evidence="1">Uncharacterized protein</fullName>
    </submittedName>
</protein>
<accession>A0A5B7GA96</accession>